<reference evidence="9" key="1">
    <citation type="journal article" date="2020" name="J. Eukaryot. Microbiol.">
        <title>De novo Sequencing, Assembly and Annotation of the Transcriptome for the Free-Living Testate Amoeba Arcella intermedia.</title>
        <authorList>
            <person name="Ribeiro G.M."/>
            <person name="Porfirio-Sousa A.L."/>
            <person name="Maurer-Alcala X.X."/>
            <person name="Katz L.A."/>
            <person name="Lahr D.J.G."/>
        </authorList>
    </citation>
    <scope>NUCLEOTIDE SEQUENCE</scope>
</reference>
<comment type="function">
    <text evidence="8">Essential component of the vacuolar proton pump (V-ATPase), a multimeric enzyme that catalyzes the translocation of protons across the membranes. Required for assembly and activity of the V-ATPase.</text>
</comment>
<feature type="transmembrane region" description="Helical" evidence="8">
    <location>
        <begin position="344"/>
        <end position="364"/>
    </location>
</feature>
<evidence type="ECO:0000256" key="1">
    <source>
        <dbReference type="ARBA" id="ARBA00004141"/>
    </source>
</evidence>
<keyword evidence="3 8" id="KW-0813">Transport</keyword>
<protein>
    <recommendedName>
        <fullName evidence="8">V-type proton ATPase subunit a</fullName>
    </recommendedName>
</protein>
<dbReference type="PANTHER" id="PTHR11629">
    <property type="entry name" value="VACUOLAR PROTON ATPASES"/>
    <property type="match status" value="1"/>
</dbReference>
<keyword evidence="7 8" id="KW-0472">Membrane</keyword>
<keyword evidence="5 8" id="KW-1133">Transmembrane helix</keyword>
<feature type="transmembrane region" description="Helical" evidence="8">
    <location>
        <begin position="89"/>
        <end position="110"/>
    </location>
</feature>
<evidence type="ECO:0000256" key="4">
    <source>
        <dbReference type="ARBA" id="ARBA00022692"/>
    </source>
</evidence>
<organism evidence="9">
    <name type="scientific">Arcella intermedia</name>
    <dbReference type="NCBI Taxonomy" id="1963864"/>
    <lineage>
        <taxon>Eukaryota</taxon>
        <taxon>Amoebozoa</taxon>
        <taxon>Tubulinea</taxon>
        <taxon>Elardia</taxon>
        <taxon>Arcellinida</taxon>
        <taxon>Sphaerothecina</taxon>
        <taxon>Arcellidae</taxon>
        <taxon>Arcella</taxon>
    </lineage>
</organism>
<dbReference type="PANTHER" id="PTHR11629:SF63">
    <property type="entry name" value="V-TYPE PROTON ATPASE SUBUNIT A"/>
    <property type="match status" value="1"/>
</dbReference>
<dbReference type="GO" id="GO:0046961">
    <property type="term" value="F:proton-transporting ATPase activity, rotational mechanism"/>
    <property type="evidence" value="ECO:0007669"/>
    <property type="project" value="InterPro"/>
</dbReference>
<evidence type="ECO:0000256" key="2">
    <source>
        <dbReference type="ARBA" id="ARBA00009904"/>
    </source>
</evidence>
<dbReference type="AlphaFoldDB" id="A0A6B2L633"/>
<evidence type="ECO:0000256" key="8">
    <source>
        <dbReference type="RuleBase" id="RU361189"/>
    </source>
</evidence>
<dbReference type="GO" id="GO:0051117">
    <property type="term" value="F:ATPase binding"/>
    <property type="evidence" value="ECO:0007669"/>
    <property type="project" value="TreeGrafter"/>
</dbReference>
<dbReference type="GO" id="GO:0007035">
    <property type="term" value="P:vacuolar acidification"/>
    <property type="evidence" value="ECO:0007669"/>
    <property type="project" value="TreeGrafter"/>
</dbReference>
<evidence type="ECO:0000313" key="9">
    <source>
        <dbReference type="EMBL" id="NDV32426.1"/>
    </source>
</evidence>
<dbReference type="GO" id="GO:0033179">
    <property type="term" value="C:proton-transporting V-type ATPase, V0 domain"/>
    <property type="evidence" value="ECO:0007669"/>
    <property type="project" value="InterPro"/>
</dbReference>
<keyword evidence="8" id="KW-0375">Hydrogen ion transport</keyword>
<feature type="transmembrane region" description="Helical" evidence="8">
    <location>
        <begin position="7"/>
        <end position="26"/>
    </location>
</feature>
<dbReference type="InterPro" id="IPR002490">
    <property type="entry name" value="V-ATPase_116kDa_su"/>
</dbReference>
<evidence type="ECO:0000256" key="7">
    <source>
        <dbReference type="ARBA" id="ARBA00023136"/>
    </source>
</evidence>
<keyword evidence="4 8" id="KW-0812">Transmembrane</keyword>
<dbReference type="Pfam" id="PF01496">
    <property type="entry name" value="V_ATPase_I"/>
    <property type="match status" value="1"/>
</dbReference>
<sequence>MIEMFYGGRYLIFLMALFAIYQGALYNEFFSLPMNFGSAWRWEYGPGFDNSTFYRADPAPGKAYVFGVDPVWKGATNELLYYNSVKMKMSIIIGVSQMTLGIFLHLLNALHFKHKLDIFFEFLPRIVFLWCIFGYLCIMIIVKWTIDWPGRDIYNKQYRDYYSLNSTDPDPFRGTSKAPVLLNELIYMALLPPEDARNALYDGQYKLQLVLVVIAVLCIPLMMCAKPFFLYRQHKNSPKAVTVINDSPGTEELIRSDEHEEEEEEFNFSEIMVHQGLETIEFVLGSVSHTASYLRLWALSLAHSELATVFWDKVMFMLMRMAPSAGMPFIVVAILMFIAHSVWFFVTLLVMMFMEGLSAFLHALRLHWVEFQSKFYRGDGRVFQPFSYSNMNGMEE</sequence>
<evidence type="ECO:0000256" key="6">
    <source>
        <dbReference type="ARBA" id="ARBA00023065"/>
    </source>
</evidence>
<dbReference type="EMBL" id="GIBP01003457">
    <property type="protein sequence ID" value="NDV32426.1"/>
    <property type="molecule type" value="Transcribed_RNA"/>
</dbReference>
<proteinExistence type="inferred from homology"/>
<comment type="subcellular location">
    <subcellularLocation>
        <location evidence="1">Membrane</location>
        <topology evidence="1">Multi-pass membrane protein</topology>
    </subcellularLocation>
</comment>
<evidence type="ECO:0000256" key="5">
    <source>
        <dbReference type="ARBA" id="ARBA00022989"/>
    </source>
</evidence>
<name>A0A6B2L633_9EUKA</name>
<feature type="transmembrane region" description="Helical" evidence="8">
    <location>
        <begin position="122"/>
        <end position="146"/>
    </location>
</feature>
<feature type="transmembrane region" description="Helical" evidence="8">
    <location>
        <begin position="207"/>
        <end position="229"/>
    </location>
</feature>
<comment type="similarity">
    <text evidence="2 8">Belongs to the V-ATPase 116 kDa subunit family.</text>
</comment>
<evidence type="ECO:0000256" key="3">
    <source>
        <dbReference type="ARBA" id="ARBA00022448"/>
    </source>
</evidence>
<accession>A0A6B2L633</accession>
<dbReference type="GO" id="GO:0016471">
    <property type="term" value="C:vacuolar proton-transporting V-type ATPase complex"/>
    <property type="evidence" value="ECO:0007669"/>
    <property type="project" value="TreeGrafter"/>
</dbReference>
<keyword evidence="6 8" id="KW-0406">Ion transport</keyword>
<feature type="transmembrane region" description="Helical" evidence="8">
    <location>
        <begin position="321"/>
        <end position="338"/>
    </location>
</feature>